<dbReference type="GO" id="GO:0016779">
    <property type="term" value="F:nucleotidyltransferase activity"/>
    <property type="evidence" value="ECO:0007669"/>
    <property type="project" value="UniProtKB-KW"/>
</dbReference>
<dbReference type="GO" id="GO:0000049">
    <property type="term" value="F:tRNA binding"/>
    <property type="evidence" value="ECO:0007669"/>
    <property type="project" value="TreeGrafter"/>
</dbReference>
<evidence type="ECO:0000256" key="7">
    <source>
        <dbReference type="ARBA" id="ARBA00022842"/>
    </source>
</evidence>
<dbReference type="Proteomes" id="UP000626220">
    <property type="component" value="Unassembled WGS sequence"/>
</dbReference>
<evidence type="ECO:0000256" key="1">
    <source>
        <dbReference type="ARBA" id="ARBA00001946"/>
    </source>
</evidence>
<dbReference type="CDD" id="cd05398">
    <property type="entry name" value="NT_ClassII-CCAase"/>
    <property type="match status" value="1"/>
</dbReference>
<feature type="domain" description="Poly A polymerase head" evidence="9">
    <location>
        <begin position="30"/>
        <end position="150"/>
    </location>
</feature>
<protein>
    <submittedName>
        <fullName evidence="11">Poly(A) polymerase</fullName>
    </submittedName>
</protein>
<dbReference type="Gene3D" id="3.30.460.10">
    <property type="entry name" value="Beta Polymerase, domain 2"/>
    <property type="match status" value="1"/>
</dbReference>
<dbReference type="EMBL" id="BNCJ01000001">
    <property type="protein sequence ID" value="GHF35632.1"/>
    <property type="molecule type" value="Genomic_DNA"/>
</dbReference>
<dbReference type="InterPro" id="IPR002646">
    <property type="entry name" value="PolA_pol_head_dom"/>
</dbReference>
<comment type="caution">
    <text evidence="11">The sequence shown here is derived from an EMBL/GenBank/DDBJ whole genome shotgun (WGS) entry which is preliminary data.</text>
</comment>
<dbReference type="AlphaFoldDB" id="A0A8J3GUK7"/>
<dbReference type="InterPro" id="IPR043519">
    <property type="entry name" value="NT_sf"/>
</dbReference>
<organism evidence="11 12">
    <name type="scientific">Seohaeicola zhoushanensis</name>
    <dbReference type="NCBI Taxonomy" id="1569283"/>
    <lineage>
        <taxon>Bacteria</taxon>
        <taxon>Pseudomonadati</taxon>
        <taxon>Pseudomonadota</taxon>
        <taxon>Alphaproteobacteria</taxon>
        <taxon>Rhodobacterales</taxon>
        <taxon>Roseobacteraceae</taxon>
        <taxon>Seohaeicola</taxon>
    </lineage>
</organism>
<gene>
    <name evidence="11" type="ORF">GCM10017056_04090</name>
</gene>
<evidence type="ECO:0000256" key="2">
    <source>
        <dbReference type="ARBA" id="ARBA00022679"/>
    </source>
</evidence>
<reference evidence="11" key="1">
    <citation type="journal article" date="2014" name="Int. J. Syst. Evol. Microbiol.">
        <title>Complete genome sequence of Corynebacterium casei LMG S-19264T (=DSM 44701T), isolated from a smear-ripened cheese.</title>
        <authorList>
            <consortium name="US DOE Joint Genome Institute (JGI-PGF)"/>
            <person name="Walter F."/>
            <person name="Albersmeier A."/>
            <person name="Kalinowski J."/>
            <person name="Ruckert C."/>
        </authorList>
    </citation>
    <scope>NUCLEOTIDE SEQUENCE</scope>
    <source>
        <strain evidence="11">KCTC 42650</strain>
    </source>
</reference>
<keyword evidence="6" id="KW-0547">Nucleotide-binding</keyword>
<proteinExistence type="inferred from homology"/>
<dbReference type="GO" id="GO:0046872">
    <property type="term" value="F:metal ion binding"/>
    <property type="evidence" value="ECO:0007669"/>
    <property type="project" value="UniProtKB-KW"/>
</dbReference>
<feature type="domain" description="tRNA nucleotidyltransferase/poly(A) polymerase RNA and SrmB- binding" evidence="10">
    <location>
        <begin position="183"/>
        <end position="240"/>
    </location>
</feature>
<dbReference type="PANTHER" id="PTHR46173">
    <property type="entry name" value="CCA TRNA NUCLEOTIDYLTRANSFERASE 1, MITOCHONDRIAL"/>
    <property type="match status" value="1"/>
</dbReference>
<evidence type="ECO:0000256" key="6">
    <source>
        <dbReference type="ARBA" id="ARBA00022741"/>
    </source>
</evidence>
<dbReference type="GO" id="GO:0008033">
    <property type="term" value="P:tRNA processing"/>
    <property type="evidence" value="ECO:0007669"/>
    <property type="project" value="UniProtKB-KW"/>
</dbReference>
<dbReference type="Pfam" id="PF12627">
    <property type="entry name" value="PolyA_pol_RNAbd"/>
    <property type="match status" value="1"/>
</dbReference>
<evidence type="ECO:0000256" key="4">
    <source>
        <dbReference type="ARBA" id="ARBA00022695"/>
    </source>
</evidence>
<comment type="cofactor">
    <cofactor evidence="1">
        <name>Mg(2+)</name>
        <dbReference type="ChEBI" id="CHEBI:18420"/>
    </cofactor>
</comment>
<evidence type="ECO:0000256" key="8">
    <source>
        <dbReference type="RuleBase" id="RU003953"/>
    </source>
</evidence>
<keyword evidence="7" id="KW-0460">Magnesium</keyword>
<dbReference type="Gene3D" id="1.10.3090.10">
    <property type="entry name" value="cca-adding enzyme, domain 2"/>
    <property type="match status" value="1"/>
</dbReference>
<evidence type="ECO:0000259" key="10">
    <source>
        <dbReference type="Pfam" id="PF12627"/>
    </source>
</evidence>
<dbReference type="PANTHER" id="PTHR46173:SF1">
    <property type="entry name" value="CCA TRNA NUCLEOTIDYLTRANSFERASE 1, MITOCHONDRIAL"/>
    <property type="match status" value="1"/>
</dbReference>
<keyword evidence="5" id="KW-0479">Metal-binding</keyword>
<keyword evidence="2 8" id="KW-0808">Transferase</keyword>
<evidence type="ECO:0000256" key="3">
    <source>
        <dbReference type="ARBA" id="ARBA00022694"/>
    </source>
</evidence>
<keyword evidence="4" id="KW-0548">Nucleotidyltransferase</keyword>
<dbReference type="GO" id="GO:0000166">
    <property type="term" value="F:nucleotide binding"/>
    <property type="evidence" value="ECO:0007669"/>
    <property type="project" value="UniProtKB-KW"/>
</dbReference>
<name>A0A8J3GUK7_9RHOB</name>
<dbReference type="SUPFAM" id="SSF81891">
    <property type="entry name" value="Poly A polymerase C-terminal region-like"/>
    <property type="match status" value="1"/>
</dbReference>
<evidence type="ECO:0000259" key="9">
    <source>
        <dbReference type="Pfam" id="PF01743"/>
    </source>
</evidence>
<evidence type="ECO:0000313" key="12">
    <source>
        <dbReference type="Proteomes" id="UP000626220"/>
    </source>
</evidence>
<keyword evidence="12" id="KW-1185">Reference proteome</keyword>
<keyword evidence="8" id="KW-0694">RNA-binding</keyword>
<keyword evidence="3" id="KW-0819">tRNA processing</keyword>
<comment type="similarity">
    <text evidence="8">Belongs to the tRNA nucleotidyltransferase/poly(A) polymerase family.</text>
</comment>
<accession>A0A8J3GUK7</accession>
<dbReference type="InterPro" id="IPR032828">
    <property type="entry name" value="PolyA_RNA-bd"/>
</dbReference>
<dbReference type="InterPro" id="IPR050264">
    <property type="entry name" value="Bact_CCA-adding_enz_type3_sf"/>
</dbReference>
<evidence type="ECO:0000256" key="5">
    <source>
        <dbReference type="ARBA" id="ARBA00022723"/>
    </source>
</evidence>
<reference evidence="11" key="2">
    <citation type="submission" date="2020-09" db="EMBL/GenBank/DDBJ databases">
        <authorList>
            <person name="Sun Q."/>
            <person name="Kim S."/>
        </authorList>
    </citation>
    <scope>NUCLEOTIDE SEQUENCE</scope>
    <source>
        <strain evidence="11">KCTC 42650</strain>
    </source>
</reference>
<evidence type="ECO:0000313" key="11">
    <source>
        <dbReference type="EMBL" id="GHF35632.1"/>
    </source>
</evidence>
<sequence>MIRVDGPWRRNKATQAVCAAIARDGAQALFVGGCVRNTLLGAEVSDIDIATDATPEQVVALAQAAGIKPVPTGIEHGTVTLVAGGIPHEVTTFRRDVETDGRRAVVAFSTRVEDDASRRDFTMNALYALPDGTLIDPLGGITDLQARHVRFIGSAEDRIREDYLRSLRFFRFHAWYGDPGNGMDPDAIAAIAANLDGLESLSRERVGAETLKLLAAPDPAPAVAGLRSTGALARLLPGADDRVLAPLVHLEAEAGAAPDPIRRLAALGGDLAELLRLSRAQAGALERLRDWTGRAAQAGELAYRLGADAARDVLLLRHALMGTPWDAAATPAVEQGAAARFPVAARDLMPAYTGPALGARLAELERRWIDSGFALTRDDLLG</sequence>
<dbReference type="SUPFAM" id="SSF81301">
    <property type="entry name" value="Nucleotidyltransferase"/>
    <property type="match status" value="1"/>
</dbReference>
<dbReference type="Pfam" id="PF01743">
    <property type="entry name" value="PolyA_pol"/>
    <property type="match status" value="1"/>
</dbReference>